<proteinExistence type="inferred from homology"/>
<evidence type="ECO:0000313" key="8">
    <source>
        <dbReference type="Proteomes" id="UP000242231"/>
    </source>
</evidence>
<dbReference type="GO" id="GO:0043103">
    <property type="term" value="P:hypoxanthine salvage"/>
    <property type="evidence" value="ECO:0007669"/>
    <property type="project" value="TreeGrafter"/>
</dbReference>
<dbReference type="Proteomes" id="UP000242231">
    <property type="component" value="Unassembled WGS sequence"/>
</dbReference>
<dbReference type="GO" id="GO:0000034">
    <property type="term" value="F:adenine deaminase activity"/>
    <property type="evidence" value="ECO:0007669"/>
    <property type="project" value="TreeGrafter"/>
</dbReference>
<evidence type="ECO:0000256" key="3">
    <source>
        <dbReference type="ARBA" id="ARBA00022723"/>
    </source>
</evidence>
<dbReference type="GO" id="GO:0006146">
    <property type="term" value="P:adenine catabolic process"/>
    <property type="evidence" value="ECO:0007669"/>
    <property type="project" value="TreeGrafter"/>
</dbReference>
<evidence type="ECO:0000256" key="1">
    <source>
        <dbReference type="ARBA" id="ARBA00001947"/>
    </source>
</evidence>
<dbReference type="SUPFAM" id="SSF51556">
    <property type="entry name" value="Metallo-dependent hydrolases"/>
    <property type="match status" value="1"/>
</dbReference>
<evidence type="ECO:0000256" key="5">
    <source>
        <dbReference type="ARBA" id="ARBA00022833"/>
    </source>
</evidence>
<dbReference type="GO" id="GO:0046872">
    <property type="term" value="F:metal ion binding"/>
    <property type="evidence" value="ECO:0007669"/>
    <property type="project" value="UniProtKB-KW"/>
</dbReference>
<dbReference type="Gene3D" id="3.20.20.140">
    <property type="entry name" value="Metal-dependent hydrolases"/>
    <property type="match status" value="1"/>
</dbReference>
<keyword evidence="8" id="KW-1185">Reference proteome</keyword>
<protein>
    <submittedName>
        <fullName evidence="7">Adenosine deaminase</fullName>
    </submittedName>
</protein>
<dbReference type="InterPro" id="IPR001365">
    <property type="entry name" value="A_deaminase_dom"/>
</dbReference>
<sequence length="372" mass="42672">MAVSSRLPFTEFLHRFPKVDIHYHLLGGVRLSTMQDLARHYGVALPEAEAKSYYRAYQSANGERRGGIAALNFLYTLMRSPQDYYRVAREVAEDAHATGIRYIETFWNPSDVCMSYQAANGALIRACDDVERELGLVMRLIPSINREKSPEEAVAMVEAMIAHPHPYVLGIGIDYKEQLAPVEGFWKAYRLARAHGYRLTGHCSEFGLHWRNVETGLDLIGLDRIDHGYTVIDNPELAARCAREGVPFTVIPSNTYYLSQWPETDIWRQRHPIRKMAELGLNIVPCTDDWHMHNTNGAELYRVMVEEFGFDLDGIRQCMLNGIEASWAPETLKARWRNDWPDEFDRLRAALAAEPVIPPQRHVRYRLPRTAT</sequence>
<evidence type="ECO:0000259" key="6">
    <source>
        <dbReference type="Pfam" id="PF00962"/>
    </source>
</evidence>
<accession>A0A2P5TQP0</accession>
<feature type="domain" description="Adenosine deaminase" evidence="6">
    <location>
        <begin position="17"/>
        <end position="335"/>
    </location>
</feature>
<keyword evidence="4" id="KW-0378">Hydrolase</keyword>
<dbReference type="PANTHER" id="PTHR43114">
    <property type="entry name" value="ADENINE DEAMINASE"/>
    <property type="match status" value="1"/>
</dbReference>
<organism evidence="7 8">
    <name type="scientific">Oceanisphaera arctica</name>
    <dbReference type="NCBI Taxonomy" id="641510"/>
    <lineage>
        <taxon>Bacteria</taxon>
        <taxon>Pseudomonadati</taxon>
        <taxon>Pseudomonadota</taxon>
        <taxon>Gammaproteobacteria</taxon>
        <taxon>Aeromonadales</taxon>
        <taxon>Aeromonadaceae</taxon>
        <taxon>Oceanisphaera</taxon>
    </lineage>
</organism>
<keyword evidence="5" id="KW-0862">Zinc</keyword>
<name>A0A2P5TQP0_9GAMM</name>
<keyword evidence="3" id="KW-0479">Metal-binding</keyword>
<comment type="similarity">
    <text evidence="2">Belongs to the metallo-dependent hydrolases superfamily. Adenosine and AMP deaminases family.</text>
</comment>
<dbReference type="GO" id="GO:0005829">
    <property type="term" value="C:cytosol"/>
    <property type="evidence" value="ECO:0007669"/>
    <property type="project" value="TreeGrafter"/>
</dbReference>
<comment type="cofactor">
    <cofactor evidence="1">
        <name>Zn(2+)</name>
        <dbReference type="ChEBI" id="CHEBI:29105"/>
    </cofactor>
</comment>
<dbReference type="EMBL" id="MPZM01000003">
    <property type="protein sequence ID" value="PPL18084.1"/>
    <property type="molecule type" value="Genomic_DNA"/>
</dbReference>
<comment type="caution">
    <text evidence="7">The sequence shown here is derived from an EMBL/GenBank/DDBJ whole genome shotgun (WGS) entry which is preliminary data.</text>
</comment>
<dbReference type="InterPro" id="IPR006330">
    <property type="entry name" value="Ado/ade_deaminase"/>
</dbReference>
<dbReference type="AlphaFoldDB" id="A0A2P5TQP0"/>
<evidence type="ECO:0000256" key="2">
    <source>
        <dbReference type="ARBA" id="ARBA00006676"/>
    </source>
</evidence>
<reference evidence="8" key="1">
    <citation type="submission" date="2016-11" db="EMBL/GenBank/DDBJ databases">
        <authorList>
            <person name="Sisinthy S."/>
            <person name="Ara S."/>
            <person name="Gundlapally S.R."/>
        </authorList>
    </citation>
    <scope>NUCLEOTIDE SEQUENCE [LARGE SCALE GENOMIC DNA]</scope>
    <source>
        <strain evidence="8">V1-41</strain>
    </source>
</reference>
<evidence type="ECO:0000256" key="4">
    <source>
        <dbReference type="ARBA" id="ARBA00022801"/>
    </source>
</evidence>
<evidence type="ECO:0000313" key="7">
    <source>
        <dbReference type="EMBL" id="PPL18084.1"/>
    </source>
</evidence>
<dbReference type="OrthoDB" id="105475at2"/>
<dbReference type="Pfam" id="PF00962">
    <property type="entry name" value="A_deaminase"/>
    <property type="match status" value="1"/>
</dbReference>
<dbReference type="PANTHER" id="PTHR43114:SF6">
    <property type="entry name" value="ADENINE DEAMINASE"/>
    <property type="match status" value="1"/>
</dbReference>
<dbReference type="InterPro" id="IPR032466">
    <property type="entry name" value="Metal_Hydrolase"/>
</dbReference>
<gene>
    <name evidence="7" type="ORF">UN63_02690</name>
</gene>